<feature type="transmembrane region" description="Helical" evidence="1">
    <location>
        <begin position="257"/>
        <end position="282"/>
    </location>
</feature>
<dbReference type="PhylomeDB" id="O16693"/>
<dbReference type="HOGENOM" id="CLU_067919_1_0_1"/>
<sequence>MLFDLSSLQNGYYENLKGPVDFTIPIWYAPYFNSIGFISLVLSNTAALLIIFKSEKLDNFKYFLFSLQVSSLVMDFHLSILCQPIYFLSAYTVNCIGVAAPVIWCNSLMALEQSFNCVQYLCLLFCFMRRHQSVANITSRHVIPARMFQFLMFLAFSFPPFAAFFWYHAGISEDLLPGFIDRVFPEYKSKFSSLHNFTIYQLNFSLGVVGVMGFTGIFVVFQAIAMTTMDTMKMLKGARKTISAQSYDRQRSAMKSLIAQFLASCLLVLPAASFYVISVYPINYGQEIVNISMAIFATRSSVNAVILVATTPPYRAFLFGRIASSRQKAASTVVVSMNTAIGS</sequence>
<dbReference type="RefSeq" id="NP_493785.1">
    <property type="nucleotide sequence ID" value="NM_061384.2"/>
</dbReference>
<feature type="transmembrane region" description="Helical" evidence="1">
    <location>
        <begin position="288"/>
        <end position="309"/>
    </location>
</feature>
<dbReference type="InterPro" id="IPR019429">
    <property type="entry name" value="7TM_GPCR_serpentine_rcpt_Sri"/>
</dbReference>
<keyword evidence="2" id="KW-0675">Receptor</keyword>
<proteinExistence type="predicted"/>
<gene>
    <name evidence="2 4" type="primary">sri-46</name>
    <name evidence="2" type="ORF">CELE_K07E8.11</name>
    <name evidence="4" type="ORF">K07E8.11</name>
</gene>
<dbReference type="SUPFAM" id="SSF81321">
    <property type="entry name" value="Family A G protein-coupled receptor-like"/>
    <property type="match status" value="1"/>
</dbReference>
<feature type="transmembrane region" description="Helical" evidence="1">
    <location>
        <begin position="148"/>
        <end position="167"/>
    </location>
</feature>
<name>O16693_CAEEL</name>
<dbReference type="Gene3D" id="1.20.1070.10">
    <property type="entry name" value="Rhodopsin 7-helix transmembrane proteins"/>
    <property type="match status" value="1"/>
</dbReference>
<feature type="transmembrane region" description="Helical" evidence="1">
    <location>
        <begin position="108"/>
        <end position="127"/>
    </location>
</feature>
<dbReference type="Pfam" id="PF10327">
    <property type="entry name" value="7TM_GPCR_Sri"/>
    <property type="match status" value="1"/>
</dbReference>
<evidence type="ECO:0000256" key="1">
    <source>
        <dbReference type="SAM" id="Phobius"/>
    </source>
</evidence>
<organism evidence="2 3">
    <name type="scientific">Caenorhabditis elegans</name>
    <dbReference type="NCBI Taxonomy" id="6239"/>
    <lineage>
        <taxon>Eukaryota</taxon>
        <taxon>Metazoa</taxon>
        <taxon>Ecdysozoa</taxon>
        <taxon>Nematoda</taxon>
        <taxon>Chromadorea</taxon>
        <taxon>Rhabditida</taxon>
        <taxon>Rhabditina</taxon>
        <taxon>Rhabditomorpha</taxon>
        <taxon>Rhabditoidea</taxon>
        <taxon>Rhabditidae</taxon>
        <taxon>Peloderinae</taxon>
        <taxon>Caenorhabditis</taxon>
    </lineage>
</organism>
<dbReference type="WormBase" id="K07E8.11a">
    <property type="protein sequence ID" value="CE11906"/>
    <property type="gene ID" value="WBGene00005558"/>
    <property type="gene designation" value="sri-46"/>
</dbReference>
<dbReference type="PANTHER" id="PTHR45830:SF13">
    <property type="entry name" value="G PROTEIN-COUPLED RECEPTOR-RELATED"/>
    <property type="match status" value="1"/>
</dbReference>
<dbReference type="EMBL" id="BX284602">
    <property type="protein sequence ID" value="CCD72761.1"/>
    <property type="molecule type" value="Genomic_DNA"/>
</dbReference>
<accession>O16693</accession>
<keyword evidence="1" id="KW-1133">Transmembrane helix</keyword>
<dbReference type="CTD" id="187116"/>
<dbReference type="InParanoid" id="O16693"/>
<evidence type="ECO:0000313" key="3">
    <source>
        <dbReference type="Proteomes" id="UP000001940"/>
    </source>
</evidence>
<keyword evidence="3" id="KW-1185">Reference proteome</keyword>
<dbReference type="PANTHER" id="PTHR45830">
    <property type="entry name" value="SERPENTINE RECEPTOR, CLASS I"/>
    <property type="match status" value="1"/>
</dbReference>
<dbReference type="UCSC" id="K07E8.11">
    <property type="organism name" value="c. elegans"/>
</dbReference>
<feature type="transmembrane region" description="Helical" evidence="1">
    <location>
        <begin position="204"/>
        <end position="226"/>
    </location>
</feature>
<keyword evidence="1" id="KW-0472">Membrane</keyword>
<dbReference type="PIR" id="T32051">
    <property type="entry name" value="T32051"/>
</dbReference>
<dbReference type="AlphaFoldDB" id="O16693"/>
<dbReference type="GeneID" id="187116"/>
<evidence type="ECO:0000313" key="4">
    <source>
        <dbReference type="WormBase" id="K07E8.11a"/>
    </source>
</evidence>
<reference evidence="2 3" key="1">
    <citation type="journal article" date="1998" name="Science">
        <title>Genome sequence of the nematode C. elegans: a platform for investigating biology.</title>
        <authorList>
            <consortium name="The C. elegans sequencing consortium"/>
            <person name="Sulson J.E."/>
            <person name="Waterston R."/>
        </authorList>
    </citation>
    <scope>NUCLEOTIDE SEQUENCE [LARGE SCALE GENOMIC DNA]</scope>
    <source>
        <strain evidence="2 3">Bristol N2</strain>
    </source>
</reference>
<evidence type="ECO:0000313" key="2">
    <source>
        <dbReference type="EMBL" id="CCD72761.1"/>
    </source>
</evidence>
<protein>
    <submittedName>
        <fullName evidence="2">Serpentine Receptor, class I</fullName>
    </submittedName>
</protein>
<feature type="transmembrane region" description="Helical" evidence="1">
    <location>
        <begin position="31"/>
        <end position="52"/>
    </location>
</feature>
<dbReference type="PaxDb" id="6239-K07E8.11"/>
<dbReference type="AGR" id="WB:WBGene00005558"/>
<dbReference type="Proteomes" id="UP000001940">
    <property type="component" value="Chromosome II"/>
</dbReference>
<dbReference type="ExpressionAtlas" id="O16693">
    <property type="expression patterns" value="baseline and differential"/>
</dbReference>
<dbReference type="OrthoDB" id="5911768at2759"/>
<dbReference type="FunCoup" id="O16693">
    <property type="interactions" value="80"/>
</dbReference>
<keyword evidence="1" id="KW-0812">Transmembrane</keyword>